<evidence type="ECO:0000256" key="3">
    <source>
        <dbReference type="ARBA" id="ARBA00008737"/>
    </source>
</evidence>
<dbReference type="NCBIfam" id="NF001371">
    <property type="entry name" value="PRK00278.1-3"/>
    <property type="match status" value="1"/>
</dbReference>
<feature type="domain" description="Indole-3-glycerol phosphate synthase" evidence="10">
    <location>
        <begin position="8"/>
        <end position="250"/>
    </location>
</feature>
<dbReference type="InterPro" id="IPR013785">
    <property type="entry name" value="Aldolase_TIM"/>
</dbReference>
<evidence type="ECO:0000256" key="5">
    <source>
        <dbReference type="ARBA" id="ARBA00022793"/>
    </source>
</evidence>
<evidence type="ECO:0000256" key="9">
    <source>
        <dbReference type="HAMAP-Rule" id="MF_00134"/>
    </source>
</evidence>
<dbReference type="InterPro" id="IPR011060">
    <property type="entry name" value="RibuloseP-bd_barrel"/>
</dbReference>
<dbReference type="RefSeq" id="WP_047131135.1">
    <property type="nucleotide sequence ID" value="NZ_CP015114.1"/>
</dbReference>
<keyword evidence="8 9" id="KW-0456">Lyase</keyword>
<dbReference type="FunFam" id="3.20.20.70:FF:000024">
    <property type="entry name" value="Indole-3-glycerol phosphate synthase"/>
    <property type="match status" value="1"/>
</dbReference>
<keyword evidence="14" id="KW-1185">Reference proteome</keyword>
<evidence type="ECO:0000313" key="11">
    <source>
        <dbReference type="EMBL" id="QQS83365.1"/>
    </source>
</evidence>
<dbReference type="PROSITE" id="PS00614">
    <property type="entry name" value="IGPS"/>
    <property type="match status" value="1"/>
</dbReference>
<name>A0A143PAS6_9STAP</name>
<dbReference type="Proteomes" id="UP000595942">
    <property type="component" value="Chromosome"/>
</dbReference>
<dbReference type="InterPro" id="IPR045186">
    <property type="entry name" value="Indole-3-glycerol_P_synth"/>
</dbReference>
<protein>
    <recommendedName>
        <fullName evidence="9">Indole-3-glycerol phosphate synthase</fullName>
        <shortName evidence="9">IGPS</shortName>
        <ecNumber evidence="9">4.1.1.48</ecNumber>
    </recommendedName>
</protein>
<dbReference type="GO" id="GO:0000162">
    <property type="term" value="P:L-tryptophan biosynthetic process"/>
    <property type="evidence" value="ECO:0007669"/>
    <property type="project" value="UniProtKB-UniRule"/>
</dbReference>
<dbReference type="UniPathway" id="UPA00035">
    <property type="reaction ID" value="UER00043"/>
</dbReference>
<dbReference type="EC" id="4.1.1.48" evidence="9"/>
<keyword evidence="7 9" id="KW-0057">Aromatic amino acid biosynthesis</keyword>
<dbReference type="HAMAP" id="MF_00134_B">
    <property type="entry name" value="IGPS_B"/>
    <property type="match status" value="1"/>
</dbReference>
<dbReference type="Proteomes" id="UP000293854">
    <property type="component" value="Unassembled WGS sequence"/>
</dbReference>
<dbReference type="SUPFAM" id="SSF51366">
    <property type="entry name" value="Ribulose-phoshate binding barrel"/>
    <property type="match status" value="1"/>
</dbReference>
<comment type="similarity">
    <text evidence="3 9">Belongs to the TrpC family.</text>
</comment>
<evidence type="ECO:0000259" key="10">
    <source>
        <dbReference type="Pfam" id="PF00218"/>
    </source>
</evidence>
<evidence type="ECO:0000256" key="2">
    <source>
        <dbReference type="ARBA" id="ARBA00004696"/>
    </source>
</evidence>
<evidence type="ECO:0000256" key="8">
    <source>
        <dbReference type="ARBA" id="ARBA00023239"/>
    </source>
</evidence>
<organism evidence="12 13">
    <name type="scientific">Staphylococcus condimenti</name>
    <dbReference type="NCBI Taxonomy" id="70255"/>
    <lineage>
        <taxon>Bacteria</taxon>
        <taxon>Bacillati</taxon>
        <taxon>Bacillota</taxon>
        <taxon>Bacilli</taxon>
        <taxon>Bacillales</taxon>
        <taxon>Staphylococcaceae</taxon>
        <taxon>Staphylococcus</taxon>
    </lineage>
</organism>
<evidence type="ECO:0000256" key="7">
    <source>
        <dbReference type="ARBA" id="ARBA00023141"/>
    </source>
</evidence>
<keyword evidence="6 9" id="KW-0822">Tryptophan biosynthesis</keyword>
<dbReference type="GO" id="GO:0004425">
    <property type="term" value="F:indole-3-glycerol-phosphate synthase activity"/>
    <property type="evidence" value="ECO:0007669"/>
    <property type="project" value="UniProtKB-UniRule"/>
</dbReference>
<dbReference type="GeneID" id="93726700"/>
<dbReference type="InterPro" id="IPR013798">
    <property type="entry name" value="Indole-3-glycerol_P_synth_dom"/>
</dbReference>
<reference evidence="11 14" key="2">
    <citation type="submission" date="2021-01" db="EMBL/GenBank/DDBJ databases">
        <title>FDA dAtabase for Regulatory Grade micrObial Sequences (FDA-ARGOS): Supporting development and validation of Infectious Disease Dx tests.</title>
        <authorList>
            <person name="Sproer C."/>
            <person name="Gronow S."/>
            <person name="Severitt S."/>
            <person name="Schroder I."/>
            <person name="Tallon L."/>
            <person name="Sadzewicz L."/>
            <person name="Zhao X."/>
            <person name="Boylan J."/>
            <person name="Ott S."/>
            <person name="Bowen H."/>
            <person name="Vavikolanu K."/>
            <person name="Mehta A."/>
            <person name="Aluvathingal J."/>
            <person name="Nadendla S."/>
            <person name="Lowell S."/>
            <person name="Myers T."/>
            <person name="Yan Y."/>
            <person name="Sichtig H."/>
        </authorList>
    </citation>
    <scope>NUCLEOTIDE SEQUENCE [LARGE SCALE GENOMIC DNA]</scope>
    <source>
        <strain evidence="11 14">FDAARGOS_1148</strain>
    </source>
</reference>
<dbReference type="Pfam" id="PF00218">
    <property type="entry name" value="IGPS"/>
    <property type="match status" value="1"/>
</dbReference>
<evidence type="ECO:0000313" key="13">
    <source>
        <dbReference type="Proteomes" id="UP000293854"/>
    </source>
</evidence>
<proteinExistence type="inferred from homology"/>
<evidence type="ECO:0000256" key="1">
    <source>
        <dbReference type="ARBA" id="ARBA00001633"/>
    </source>
</evidence>
<dbReference type="Gene3D" id="3.20.20.70">
    <property type="entry name" value="Aldolase class I"/>
    <property type="match status" value="1"/>
</dbReference>
<dbReference type="EMBL" id="RQTE01000071">
    <property type="protein sequence ID" value="RZI03166.1"/>
    <property type="molecule type" value="Genomic_DNA"/>
</dbReference>
<dbReference type="InterPro" id="IPR001468">
    <property type="entry name" value="Indole-3-GlycerolPSynthase_CS"/>
</dbReference>
<sequence>MTILDDIVAYKKELLEDGYYDDLLRSLPYTDVRYKKKLSTRLAERERLSVIAEIKSKSPSVPVLPNRDLTKQVKEYEEYGAQAISVLTDEYYFGGSYERLNKLTKETDLPVLCKDFMIEPIQIDVAYKAGASVILLIVNILTDDQMHELYQYAKSLGLDVLVEVHSKQELRRAYDLHPEIIGVNNRDLTRFVTKVEHTNEILENKRKGYYYISESGIHNKEDVEKIVGSGIDGILVGESLMKCDNLAEFLPSLQLKKE</sequence>
<dbReference type="PANTHER" id="PTHR22854:SF2">
    <property type="entry name" value="INDOLE-3-GLYCEROL-PHOSPHATE SYNTHASE"/>
    <property type="match status" value="1"/>
</dbReference>
<keyword evidence="5 9" id="KW-0210">Decarboxylase</keyword>
<comment type="pathway">
    <text evidence="2 9">Amino-acid biosynthesis; L-tryptophan biosynthesis; L-tryptophan from chorismate: step 4/5.</text>
</comment>
<comment type="catalytic activity">
    <reaction evidence="1 9">
        <text>1-(2-carboxyphenylamino)-1-deoxy-D-ribulose 5-phosphate + H(+) = (1S,2R)-1-C-(indol-3-yl)glycerol 3-phosphate + CO2 + H2O</text>
        <dbReference type="Rhea" id="RHEA:23476"/>
        <dbReference type="ChEBI" id="CHEBI:15377"/>
        <dbReference type="ChEBI" id="CHEBI:15378"/>
        <dbReference type="ChEBI" id="CHEBI:16526"/>
        <dbReference type="ChEBI" id="CHEBI:58613"/>
        <dbReference type="ChEBI" id="CHEBI:58866"/>
        <dbReference type="EC" id="4.1.1.48"/>
    </reaction>
</comment>
<evidence type="ECO:0000313" key="12">
    <source>
        <dbReference type="EMBL" id="RZI03166.1"/>
    </source>
</evidence>
<dbReference type="OrthoDB" id="9804217at2"/>
<accession>A0A143PAS6</accession>
<dbReference type="PANTHER" id="PTHR22854">
    <property type="entry name" value="TRYPTOPHAN BIOSYNTHESIS PROTEIN"/>
    <property type="match status" value="1"/>
</dbReference>
<evidence type="ECO:0000256" key="6">
    <source>
        <dbReference type="ARBA" id="ARBA00022822"/>
    </source>
</evidence>
<keyword evidence="4 9" id="KW-0028">Amino-acid biosynthesis</keyword>
<evidence type="ECO:0000256" key="4">
    <source>
        <dbReference type="ARBA" id="ARBA00022605"/>
    </source>
</evidence>
<evidence type="ECO:0000313" key="14">
    <source>
        <dbReference type="Proteomes" id="UP000595942"/>
    </source>
</evidence>
<gene>
    <name evidence="9 12" type="primary">trpC</name>
    <name evidence="12" type="ORF">EIG99_04100</name>
    <name evidence="11" type="ORF">I6J05_03310</name>
</gene>
<dbReference type="CDD" id="cd00331">
    <property type="entry name" value="IGPS"/>
    <property type="match status" value="1"/>
</dbReference>
<dbReference type="KEGG" id="scv:A4G25_02400"/>
<reference evidence="12 13" key="1">
    <citation type="submission" date="2018-11" db="EMBL/GenBank/DDBJ databases">
        <title>Genomic profiling of Staphylococcus species from a Poultry farm system in KwaZulu-Natal, South Africa.</title>
        <authorList>
            <person name="Amoako D.G."/>
            <person name="Somboro A.M."/>
            <person name="Abia A.L.K."/>
            <person name="Bester L.A."/>
            <person name="Essack S.Y."/>
        </authorList>
    </citation>
    <scope>NUCLEOTIDE SEQUENCE [LARGE SCALE GENOMIC DNA]</scope>
    <source>
        <strain evidence="12 13">SA11</strain>
    </source>
</reference>
<dbReference type="EMBL" id="CP068073">
    <property type="protein sequence ID" value="QQS83365.1"/>
    <property type="molecule type" value="Genomic_DNA"/>
</dbReference>
<dbReference type="AlphaFoldDB" id="A0A143PAS6"/>
<dbReference type="GO" id="GO:0004640">
    <property type="term" value="F:phosphoribosylanthranilate isomerase activity"/>
    <property type="evidence" value="ECO:0007669"/>
    <property type="project" value="TreeGrafter"/>
</dbReference>